<name>A0ABT1HJH7_9NOCA</name>
<comment type="caution">
    <text evidence="2">The sequence shown here is derived from an EMBL/GenBank/DDBJ whole genome shotgun (WGS) entry which is preliminary data.</text>
</comment>
<reference evidence="2 3" key="1">
    <citation type="submission" date="2022-06" db="EMBL/GenBank/DDBJ databases">
        <title>Genomic Encyclopedia of Archaeal and Bacterial Type Strains, Phase II (KMG-II): from individual species to whole genera.</title>
        <authorList>
            <person name="Goeker M."/>
        </authorList>
    </citation>
    <scope>NUCLEOTIDE SEQUENCE [LARGE SCALE GENOMIC DNA]</scope>
    <source>
        <strain evidence="2 3">DSM 44693</strain>
    </source>
</reference>
<gene>
    <name evidence="2" type="ORF">LX13_003941</name>
</gene>
<dbReference type="SUPFAM" id="SSF55298">
    <property type="entry name" value="YjgF-like"/>
    <property type="match status" value="1"/>
</dbReference>
<dbReference type="PANTHER" id="PTHR11803:SF39">
    <property type="entry name" value="2-IMINOBUTANOATE_2-IMINOPROPANOATE DEAMINASE"/>
    <property type="match status" value="1"/>
</dbReference>
<dbReference type="NCBIfam" id="TIGR00004">
    <property type="entry name" value="Rid family detoxifying hydrolase"/>
    <property type="match status" value="1"/>
</dbReference>
<dbReference type="InterPro" id="IPR006056">
    <property type="entry name" value="RidA"/>
</dbReference>
<dbReference type="PANTHER" id="PTHR11803">
    <property type="entry name" value="2-IMINOBUTANOATE/2-IMINOPROPANOATE DEAMINASE RIDA"/>
    <property type="match status" value="1"/>
</dbReference>
<dbReference type="InterPro" id="IPR035959">
    <property type="entry name" value="RutC-like_sf"/>
</dbReference>
<dbReference type="EMBL" id="JAMTCJ010000004">
    <property type="protein sequence ID" value="MCP2178100.1"/>
    <property type="molecule type" value="Genomic_DNA"/>
</dbReference>
<dbReference type="Gene3D" id="3.30.1330.40">
    <property type="entry name" value="RutC-like"/>
    <property type="match status" value="1"/>
</dbReference>
<dbReference type="InterPro" id="IPR006175">
    <property type="entry name" value="YjgF/YER057c/UK114"/>
</dbReference>
<evidence type="ECO:0000313" key="2">
    <source>
        <dbReference type="EMBL" id="MCP2178100.1"/>
    </source>
</evidence>
<evidence type="ECO:0000256" key="1">
    <source>
        <dbReference type="ARBA" id="ARBA00010552"/>
    </source>
</evidence>
<sequence>MNMHVPISTQTAPPPAGPYSQAVRFGSFVQVSGQIGFDPIDFSLGPDTSTQTTQTMRNIAAILAAAGSHPSDVVVIRVYLSDLTHFLELNEALAPWFPQGAVARTTVQVTLPPNVLVEIDALADTSQNTEQS</sequence>
<proteinExistence type="inferred from homology"/>
<keyword evidence="3" id="KW-1185">Reference proteome</keyword>
<accession>A0ABT1HJH7</accession>
<dbReference type="CDD" id="cd00448">
    <property type="entry name" value="YjgF_YER057c_UK114_family"/>
    <property type="match status" value="1"/>
</dbReference>
<dbReference type="Proteomes" id="UP001206895">
    <property type="component" value="Unassembled WGS sequence"/>
</dbReference>
<comment type="similarity">
    <text evidence="1">Belongs to the RutC family.</text>
</comment>
<organism evidence="2 3">
    <name type="scientific">Williamsia maris</name>
    <dbReference type="NCBI Taxonomy" id="72806"/>
    <lineage>
        <taxon>Bacteria</taxon>
        <taxon>Bacillati</taxon>
        <taxon>Actinomycetota</taxon>
        <taxon>Actinomycetes</taxon>
        <taxon>Mycobacteriales</taxon>
        <taxon>Nocardiaceae</taxon>
        <taxon>Williamsia</taxon>
    </lineage>
</organism>
<dbReference type="Pfam" id="PF01042">
    <property type="entry name" value="Ribonuc_L-PSP"/>
    <property type="match status" value="1"/>
</dbReference>
<protein>
    <submittedName>
        <fullName evidence="2">Reactive intermediate/imine deaminase</fullName>
    </submittedName>
</protein>
<evidence type="ECO:0000313" key="3">
    <source>
        <dbReference type="Proteomes" id="UP001206895"/>
    </source>
</evidence>